<name>D3Q327_STANL</name>
<evidence type="ECO:0000313" key="3">
    <source>
        <dbReference type="Proteomes" id="UP000000844"/>
    </source>
</evidence>
<proteinExistence type="predicted"/>
<sequence>MKPSTVLNRSIRLLACAATIAALALVAPATAQAAPTAALPTPGQKFDLTVTSEGIGLTIDGKAITSEPLRGTLTVTIDANPSDPKKLSVEAKPSDLTLSTKAPQTTSITVNQDNAVVDEKSILRVVKPTPATYEHIMVLDLKLTVSMPAAPGKAEEIMQLATKDPAQLRATDVKQFPPVNQQYSLAGPVELISQDGSSTVPMTLDGFDVIVNQSA</sequence>
<organism evidence="2 3">
    <name type="scientific">Stackebrandtia nassauensis (strain DSM 44728 / CIP 108903 / NRRL B-16338 / NBRC 102104 / LLR-40K-21)</name>
    <dbReference type="NCBI Taxonomy" id="446470"/>
    <lineage>
        <taxon>Bacteria</taxon>
        <taxon>Bacillati</taxon>
        <taxon>Actinomycetota</taxon>
        <taxon>Actinomycetes</taxon>
        <taxon>Glycomycetales</taxon>
        <taxon>Glycomycetaceae</taxon>
        <taxon>Stackebrandtia</taxon>
    </lineage>
</organism>
<keyword evidence="1" id="KW-0732">Signal</keyword>
<dbReference type="KEGG" id="sna:Snas_0279"/>
<dbReference type="RefSeq" id="WP_013015568.1">
    <property type="nucleotide sequence ID" value="NC_013947.1"/>
</dbReference>
<evidence type="ECO:0000313" key="2">
    <source>
        <dbReference type="EMBL" id="ADD39997.1"/>
    </source>
</evidence>
<dbReference type="EMBL" id="CP001778">
    <property type="protein sequence ID" value="ADD39997.1"/>
    <property type="molecule type" value="Genomic_DNA"/>
</dbReference>
<dbReference type="AlphaFoldDB" id="D3Q327"/>
<reference evidence="2 3" key="1">
    <citation type="journal article" date="2009" name="Stand. Genomic Sci.">
        <title>Complete genome sequence of Stackebrandtia nassauensis type strain (LLR-40K-21).</title>
        <authorList>
            <person name="Munk C."/>
            <person name="Lapidus A."/>
            <person name="Copeland A."/>
            <person name="Jando M."/>
            <person name="Mayilraj S."/>
            <person name="Glavina Del Rio T."/>
            <person name="Nolan M."/>
            <person name="Chen F."/>
            <person name="Lucas S."/>
            <person name="Tice H."/>
            <person name="Cheng J.F."/>
            <person name="Han C."/>
            <person name="Detter J.C."/>
            <person name="Bruce D."/>
            <person name="Goodwin L."/>
            <person name="Chain P."/>
            <person name="Pitluck S."/>
            <person name="Goker M."/>
            <person name="Ovchinikova G."/>
            <person name="Pati A."/>
            <person name="Ivanova N."/>
            <person name="Mavromatis K."/>
            <person name="Chen A."/>
            <person name="Palaniappan K."/>
            <person name="Land M."/>
            <person name="Hauser L."/>
            <person name="Chang Y.J."/>
            <person name="Jeffries C.D."/>
            <person name="Bristow J."/>
            <person name="Eisen J.A."/>
            <person name="Markowitz V."/>
            <person name="Hugenholtz P."/>
            <person name="Kyrpides N.C."/>
            <person name="Klenk H.P."/>
        </authorList>
    </citation>
    <scope>NUCLEOTIDE SEQUENCE [LARGE SCALE GENOMIC DNA]</scope>
    <source>
        <strain evidence="3">DSM 44728 / CIP 108903 / NRRL B-16338 / NBRC 102104 / LLR-40K-21</strain>
    </source>
</reference>
<accession>D3Q327</accession>
<dbReference type="eggNOG" id="ENOG5030RCV">
    <property type="taxonomic scope" value="Bacteria"/>
</dbReference>
<dbReference type="Proteomes" id="UP000000844">
    <property type="component" value="Chromosome"/>
</dbReference>
<dbReference type="STRING" id="446470.Snas_0279"/>
<dbReference type="HOGENOM" id="CLU_1282559_0_0_11"/>
<feature type="chain" id="PRO_5003048605" evidence="1">
    <location>
        <begin position="34"/>
        <end position="215"/>
    </location>
</feature>
<gene>
    <name evidence="2" type="ordered locus">Snas_0279</name>
</gene>
<feature type="signal peptide" evidence="1">
    <location>
        <begin position="1"/>
        <end position="33"/>
    </location>
</feature>
<keyword evidence="3" id="KW-1185">Reference proteome</keyword>
<protein>
    <submittedName>
        <fullName evidence="2">Uncharacterized protein</fullName>
    </submittedName>
</protein>
<evidence type="ECO:0000256" key="1">
    <source>
        <dbReference type="SAM" id="SignalP"/>
    </source>
</evidence>